<evidence type="ECO:0000256" key="1">
    <source>
        <dbReference type="ARBA" id="ARBA00001917"/>
    </source>
</evidence>
<dbReference type="SUPFAM" id="SSF56235">
    <property type="entry name" value="N-terminal nucleophile aminohydrolases (Ntn hydrolases)"/>
    <property type="match status" value="1"/>
</dbReference>
<evidence type="ECO:0000256" key="11">
    <source>
        <dbReference type="ARBA" id="ARBA00023014"/>
    </source>
</evidence>
<dbReference type="CDD" id="cd00713">
    <property type="entry name" value="GltS"/>
    <property type="match status" value="1"/>
</dbReference>
<dbReference type="InterPro" id="IPR036485">
    <property type="entry name" value="Glu_synth_asu_C_sf"/>
</dbReference>
<keyword evidence="13" id="KW-0003">3Fe-4S</keyword>
<name>A0A3L6ZKL6_9MICO</name>
<feature type="region of interest" description="Disordered" evidence="15">
    <location>
        <begin position="1"/>
        <end position="60"/>
    </location>
</feature>
<dbReference type="InterPro" id="IPR050711">
    <property type="entry name" value="ET-N_metabolism_enzyme"/>
</dbReference>
<dbReference type="SUPFAM" id="SSF51395">
    <property type="entry name" value="FMN-linked oxidoreductases"/>
    <property type="match status" value="1"/>
</dbReference>
<dbReference type="GO" id="GO:0015930">
    <property type="term" value="F:glutamate synthase activity"/>
    <property type="evidence" value="ECO:0007669"/>
    <property type="project" value="InterPro"/>
</dbReference>
<comment type="similarity">
    <text evidence="3">Belongs to the glutamate synthase family.</text>
</comment>
<comment type="cofactor">
    <cofactor evidence="2">
        <name>[3Fe-4S] cluster</name>
        <dbReference type="ChEBI" id="CHEBI:21137"/>
    </cofactor>
</comment>
<evidence type="ECO:0000259" key="16">
    <source>
        <dbReference type="PROSITE" id="PS51278"/>
    </source>
</evidence>
<sequence length="1918" mass="205658">MHETCRNIGPSSQIALSGSGDLRYRNPFSGAAAASSRTPHRQGTPTTPRLRRQRHTRTVGPRDCERAVLHTTTGLYNPRIEKSDCGVGFITRKDGIQSYDVIRKGHEALCSIPHRGGMSSEGVGDGAGVNIDLSVEFFEAITGRPLTAGLFGVGNFFMPDDPTRIPEAHALIERELLAAGLEILVARDVPVDDSATRPAAAAYQLPIAQWVFRAPEGWDRAQTDAAANRALLAIEETAYSTAELHGLYPLSLSARTQVLKGRLNSNEVIPYFVDLRDDRHSIRSLYFHTRFSTNTEPHPSMAQPFRLMAHNGELNTDRKNRLSENALAAARHRVIARPPGQSDSCRLDQTLQSRVFDDGLELVEAVVSLMPPAWENDRSISREVRDMLEFFSLYEEKNDGPAALIFSDGDIIGARLDRLGLRPLRTVETADYLIVSSEAGQITFPADEVLHRGRIEAGGMLYFDHRTGRSYRTEEALELLAEREDYGSLLGESRVNLAELPPPRITRGTDTLGYEGDLSPAGRYVAYSLNQESFRFMMDPMLASGAERISAMGYGNAINALSDQEGGIAKYFSQRFAQVTNPPLDSIRESDSMTMRVALGAKPDGGRKTRQIVVNSPILNHLDMIALREQQYAPVQRFEMLYVPDMDDPEANAASLSAAVEQLCDRVESFAAVEGGIAIVSDRNVSSTHAPIPLVLAIAAVNQRLIQAGLRLRVSVIAESGQLPSSHHIASALGFGAAAVYPLSARLRAEEKYPSPAGPAGAVTETDHAFARFAKAAEKSLMKTMGRVGLCTVESYIGGEFFEPNYLDTSDPALAKHFPHLDAPVAGVGFVPIAQAASEWHARARDVGGENQIPLLGLFKERAEGAGHSYGTTAVRGFVDMTEEPLSPQVVVPGAEPAGPTAQPEPHEGHDALRMLTLGQLGDAFGLDDEAYQNAGFQELTPEQIDAFKITPGYRDFSENTRVERARRPSALRDVLSLPADVTFLSTADEFSAELRRFATNGNASIAVRGLSVTALGDGEYELTLGASTEDPSVRHAALLDSLNDRFGTRITRGRSTAESVRVHATAGADKTLSLYVPAPEQLELDGIQPAHEISATLASGAMSHGALVATAHESVAHGTNMVGGLSNCGEGGEHYTRAGTIRGSRIKQFASGRFGIWAGYLADPMLQELEIKIGQGAKPGEGGQLPAPKVTVDIAAARGGTPGVELISPPPHHDTYSIEDLAQLIHDCKAARVRVIVKLVSSEGIGTIAVGVAKAGADVINVAGNTGGTGAAAVTSLKYAGRSAEIGVAEVHQALLANGLRQKVVLRCSGAHQTASDVVTSALLGADSFEFGTTALMMLKCVMAKNCNIKCPAGLTTNPEVFDGDPRALAQYLLNISHEVREILASLGVRSLGEARGRTDLLQLLDHPSSVGTLDVRNMLAPVAEKVVTDPIYLEKDFSIDDSLFETIRQRLLVEKAARVAIEDVQMGNRFKSVGGQLSIDLERTLNYELSDEEIAQLPAVRVDDRGRRILNADAVSISTHGSAGQSYGAFTNDGISLRHVGTANDGLGKSQSGGQIAVVSPGGGSAEPGGNVLIGNFALFGATGGRTFVQGEAGDRFAVRNSGATAVVEGVGDFGCEYMTNGSVLNLGGFGRGLGNGMSGGFLYQYDPDGDIHDRVSADSLLTFPISDPGHGGFHEDAVRLLLNWHLEATGSPLAARLLDDWDEARHHIVCGMPRALLQYQDADAILATKSRKELLDELATSVSKDKLHSFKRSYRDRSFVDDGRTPGSGADTGDMFSLLSSYTVLSIAQEIALTRVPGATDADDPRVAEAVRSLILTEDFFVTQRITRYLRDQLDRFDDTELAAMIAAKRLGDYKAALEMRNVRSIDAPGTTGWIMYQNQKNEALLSGLGADEMIASAAMSDLLAAAGGAEAVSA</sequence>
<keyword evidence="12" id="KW-0314">Glutamate biosynthesis</keyword>
<evidence type="ECO:0000256" key="10">
    <source>
        <dbReference type="ARBA" id="ARBA00023004"/>
    </source>
</evidence>
<evidence type="ECO:0000256" key="12">
    <source>
        <dbReference type="ARBA" id="ARBA00023164"/>
    </source>
</evidence>
<evidence type="ECO:0000313" key="17">
    <source>
        <dbReference type="EMBL" id="RLP68398.1"/>
    </source>
</evidence>
<feature type="compositionally biased region" description="Polar residues" evidence="15">
    <location>
        <begin position="35"/>
        <end position="47"/>
    </location>
</feature>
<organism evidence="17 18">
    <name type="scientific">Mycetocola reblochoni</name>
    <dbReference type="NCBI Taxonomy" id="331618"/>
    <lineage>
        <taxon>Bacteria</taxon>
        <taxon>Bacillati</taxon>
        <taxon>Actinomycetota</taxon>
        <taxon>Actinomycetes</taxon>
        <taxon>Micrococcales</taxon>
        <taxon>Microbacteriaceae</taxon>
        <taxon>Mycetocola</taxon>
    </lineage>
</organism>
<dbReference type="InterPro" id="IPR029055">
    <property type="entry name" value="Ntn_hydrolases_N"/>
</dbReference>
<evidence type="ECO:0000256" key="15">
    <source>
        <dbReference type="SAM" id="MobiDB-lite"/>
    </source>
</evidence>
<dbReference type="GO" id="GO:0006537">
    <property type="term" value="P:glutamate biosynthetic process"/>
    <property type="evidence" value="ECO:0007669"/>
    <property type="project" value="UniProtKB-KW"/>
</dbReference>
<dbReference type="InterPro" id="IPR002932">
    <property type="entry name" value="Glu_synthdom"/>
</dbReference>
<dbReference type="SUPFAM" id="SSF69336">
    <property type="entry name" value="Alpha subunit of glutamate synthase, C-terminal domain"/>
    <property type="match status" value="1"/>
</dbReference>
<dbReference type="EMBL" id="RCUW01000009">
    <property type="protein sequence ID" value="RLP68398.1"/>
    <property type="molecule type" value="Genomic_DNA"/>
</dbReference>
<evidence type="ECO:0000313" key="18">
    <source>
        <dbReference type="Proteomes" id="UP000275395"/>
    </source>
</evidence>
<dbReference type="GO" id="GO:0051538">
    <property type="term" value="F:3 iron, 4 sulfur cluster binding"/>
    <property type="evidence" value="ECO:0007669"/>
    <property type="project" value="UniProtKB-KW"/>
</dbReference>
<keyword evidence="4" id="KW-0028">Amino-acid biosynthesis</keyword>
<dbReference type="PANTHER" id="PTHR11938:SF133">
    <property type="entry name" value="GLUTAMATE SYNTHASE (NADH)"/>
    <property type="match status" value="1"/>
</dbReference>
<evidence type="ECO:0000256" key="6">
    <source>
        <dbReference type="ARBA" id="ARBA00022643"/>
    </source>
</evidence>
<evidence type="ECO:0000256" key="8">
    <source>
        <dbReference type="ARBA" id="ARBA00022962"/>
    </source>
</evidence>
<feature type="domain" description="Glutamine amidotransferase type-2" evidence="16">
    <location>
        <begin position="85"/>
        <end position="466"/>
    </location>
</feature>
<dbReference type="Pfam" id="PF04898">
    <property type="entry name" value="Glu_syn_central"/>
    <property type="match status" value="1"/>
</dbReference>
<dbReference type="InterPro" id="IPR013785">
    <property type="entry name" value="Aldolase_TIM"/>
</dbReference>
<evidence type="ECO:0000256" key="3">
    <source>
        <dbReference type="ARBA" id="ARBA00009716"/>
    </source>
</evidence>
<dbReference type="PROSITE" id="PS51278">
    <property type="entry name" value="GATASE_TYPE_2"/>
    <property type="match status" value="1"/>
</dbReference>
<keyword evidence="11" id="KW-0411">Iron-sulfur</keyword>
<keyword evidence="7" id="KW-0479">Metal-binding</keyword>
<gene>
    <name evidence="17" type="ORF">D9V30_10445</name>
</gene>
<dbReference type="InterPro" id="IPR002489">
    <property type="entry name" value="Glu_synth_asu_C"/>
</dbReference>
<comment type="caution">
    <text evidence="17">The sequence shown here is derived from an EMBL/GenBank/DDBJ whole genome shotgun (WGS) entry which is preliminary data.</text>
</comment>
<dbReference type="Proteomes" id="UP000275395">
    <property type="component" value="Unassembled WGS sequence"/>
</dbReference>
<accession>A0A3L6ZKL6</accession>
<dbReference type="Gene3D" id="3.60.20.10">
    <property type="entry name" value="Glutamine Phosphoribosylpyrophosphate, subunit 1, domain 1"/>
    <property type="match status" value="1"/>
</dbReference>
<dbReference type="Pfam" id="PF00310">
    <property type="entry name" value="GATase_2"/>
    <property type="match status" value="1"/>
</dbReference>
<dbReference type="CDD" id="cd02808">
    <property type="entry name" value="GltS_FMN"/>
    <property type="match status" value="1"/>
</dbReference>
<keyword evidence="9" id="KW-0560">Oxidoreductase</keyword>
<evidence type="ECO:0000256" key="2">
    <source>
        <dbReference type="ARBA" id="ARBA00001927"/>
    </source>
</evidence>
<dbReference type="Gene3D" id="3.20.20.70">
    <property type="entry name" value="Aldolase class I"/>
    <property type="match status" value="2"/>
</dbReference>
<dbReference type="PANTHER" id="PTHR11938">
    <property type="entry name" value="FAD NADPH DEHYDROGENASE/OXIDOREDUCTASE"/>
    <property type="match status" value="1"/>
</dbReference>
<dbReference type="GO" id="GO:0019676">
    <property type="term" value="P:ammonia assimilation cycle"/>
    <property type="evidence" value="ECO:0007669"/>
    <property type="project" value="TreeGrafter"/>
</dbReference>
<keyword evidence="8" id="KW-0315">Glutamine amidotransferase</keyword>
<comment type="pathway">
    <text evidence="14">Amino-acid biosynthesis.</text>
</comment>
<evidence type="ECO:0000256" key="7">
    <source>
        <dbReference type="ARBA" id="ARBA00022723"/>
    </source>
</evidence>
<evidence type="ECO:0000256" key="9">
    <source>
        <dbReference type="ARBA" id="ARBA00023002"/>
    </source>
</evidence>
<evidence type="ECO:0000256" key="5">
    <source>
        <dbReference type="ARBA" id="ARBA00022630"/>
    </source>
</evidence>
<evidence type="ECO:0000256" key="13">
    <source>
        <dbReference type="ARBA" id="ARBA00023291"/>
    </source>
</evidence>
<keyword evidence="6" id="KW-0288">FMN</keyword>
<dbReference type="Gene3D" id="2.160.20.60">
    <property type="entry name" value="Glutamate synthase, alpha subunit, C-terminal domain"/>
    <property type="match status" value="1"/>
</dbReference>
<evidence type="ECO:0000256" key="4">
    <source>
        <dbReference type="ARBA" id="ARBA00022605"/>
    </source>
</evidence>
<comment type="cofactor">
    <cofactor evidence="1">
        <name>FMN</name>
        <dbReference type="ChEBI" id="CHEBI:58210"/>
    </cofactor>
</comment>
<dbReference type="Pfam" id="PF01493">
    <property type="entry name" value="GXGXG"/>
    <property type="match status" value="1"/>
</dbReference>
<dbReference type="Pfam" id="PF01645">
    <property type="entry name" value="Glu_synthase"/>
    <property type="match status" value="1"/>
</dbReference>
<dbReference type="InterPro" id="IPR017932">
    <property type="entry name" value="GATase_2_dom"/>
</dbReference>
<dbReference type="GO" id="GO:0046872">
    <property type="term" value="F:metal ion binding"/>
    <property type="evidence" value="ECO:0007669"/>
    <property type="project" value="UniProtKB-KW"/>
</dbReference>
<protein>
    <submittedName>
        <fullName evidence="17">Glutamate synthase large subunit</fullName>
    </submittedName>
</protein>
<dbReference type="InterPro" id="IPR006982">
    <property type="entry name" value="Glu_synth_centr_N"/>
</dbReference>
<keyword evidence="10" id="KW-0408">Iron</keyword>
<proteinExistence type="inferred from homology"/>
<keyword evidence="5" id="KW-0285">Flavoprotein</keyword>
<reference evidence="17 18" key="1">
    <citation type="submission" date="2018-10" db="EMBL/GenBank/DDBJ databases">
        <authorList>
            <person name="Li J."/>
        </authorList>
    </citation>
    <scope>NUCLEOTIDE SEQUENCE [LARGE SCALE GENOMIC DNA]</scope>
    <source>
        <strain evidence="17 18">JCM 30549</strain>
    </source>
</reference>
<evidence type="ECO:0000256" key="14">
    <source>
        <dbReference type="ARBA" id="ARBA00029440"/>
    </source>
</evidence>